<evidence type="ECO:0000313" key="2">
    <source>
        <dbReference type="EMBL" id="MDG5977982.1"/>
    </source>
</evidence>
<feature type="transmembrane region" description="Helical" evidence="1">
    <location>
        <begin position="51"/>
        <end position="71"/>
    </location>
</feature>
<feature type="transmembrane region" description="Helical" evidence="1">
    <location>
        <begin position="174"/>
        <end position="196"/>
    </location>
</feature>
<reference evidence="2" key="1">
    <citation type="submission" date="2013-01" db="EMBL/GenBank/DDBJ databases">
        <title>Genome draft of Hydrogenophaga taeniospiralis 2K1.</title>
        <authorList>
            <person name="Gomila M."/>
            <person name="Lalucat J."/>
        </authorList>
    </citation>
    <scope>NUCLEOTIDE SEQUENCE</scope>
    <source>
        <strain evidence="2">CCUG 15921</strain>
    </source>
</reference>
<gene>
    <name evidence="2" type="ORF">H010_22201</name>
</gene>
<proteinExistence type="predicted"/>
<keyword evidence="1" id="KW-0472">Membrane</keyword>
<comment type="caution">
    <text evidence="2">The sequence shown here is derived from an EMBL/GenBank/DDBJ whole genome shotgun (WGS) entry which is preliminary data.</text>
</comment>
<dbReference type="Proteomes" id="UP001152876">
    <property type="component" value="Unassembled WGS sequence"/>
</dbReference>
<feature type="transmembrane region" description="Helical" evidence="1">
    <location>
        <begin position="83"/>
        <end position="105"/>
    </location>
</feature>
<feature type="transmembrane region" description="Helical" evidence="1">
    <location>
        <begin position="125"/>
        <end position="141"/>
    </location>
</feature>
<evidence type="ECO:0000256" key="1">
    <source>
        <dbReference type="SAM" id="Phobius"/>
    </source>
</evidence>
<accession>A0A9X4NVE4</accession>
<sequence>MLIALLSAALLLALAFVGADLTSDRALFSLQPPGGGAPDMLPAQRLDLHRTFFTIWAALVLVVPALSLFGFRRRSEHAARYWLAFWTAALLVFLVHFYWAVVVLFGNDWQRILHTPRVSAPRLDTVFAVWWCVDVLLAWTLGSEAVWVRAQRWGVHLLAFVLFFMGAAREGELLWSRGLGWSLAVCVAISLLLLAVRRARPGVRG</sequence>
<dbReference type="EMBL" id="AOGK01000029">
    <property type="protein sequence ID" value="MDG5977982.1"/>
    <property type="molecule type" value="Genomic_DNA"/>
</dbReference>
<dbReference type="AlphaFoldDB" id="A0A9X4NVE4"/>
<evidence type="ECO:0000313" key="3">
    <source>
        <dbReference type="Proteomes" id="UP001152876"/>
    </source>
</evidence>
<feature type="transmembrane region" description="Helical" evidence="1">
    <location>
        <begin position="153"/>
        <end position="168"/>
    </location>
</feature>
<keyword evidence="1" id="KW-1133">Transmembrane helix</keyword>
<keyword evidence="1" id="KW-0812">Transmembrane</keyword>
<keyword evidence="3" id="KW-1185">Reference proteome</keyword>
<protein>
    <submittedName>
        <fullName evidence="2">Uncharacterized protein</fullName>
    </submittedName>
</protein>
<name>A0A9X4NVE4_9BURK</name>
<organism evidence="2 3">
    <name type="scientific">Hydrogenophaga taeniospiralis CCUG 15921</name>
    <dbReference type="NCBI Taxonomy" id="1281780"/>
    <lineage>
        <taxon>Bacteria</taxon>
        <taxon>Pseudomonadati</taxon>
        <taxon>Pseudomonadota</taxon>
        <taxon>Betaproteobacteria</taxon>
        <taxon>Burkholderiales</taxon>
        <taxon>Comamonadaceae</taxon>
        <taxon>Hydrogenophaga</taxon>
    </lineage>
</organism>